<dbReference type="NCBIfam" id="TIGR01173">
    <property type="entry name" value="glmU"/>
    <property type="match status" value="1"/>
</dbReference>
<dbReference type="InterPro" id="IPR056729">
    <property type="entry name" value="GMPPB_C"/>
</dbReference>
<feature type="binding site" evidence="18">
    <location>
        <position position="151"/>
    </location>
    <ligand>
        <name>UDP-N-acetyl-alpha-D-glucosamine</name>
        <dbReference type="ChEBI" id="CHEBI:57705"/>
    </ligand>
</feature>
<evidence type="ECO:0000256" key="7">
    <source>
        <dbReference type="ARBA" id="ARBA00022723"/>
    </source>
</evidence>
<dbReference type="SUPFAM" id="SSF53448">
    <property type="entry name" value="Nucleotide-diphospho-sugar transferases"/>
    <property type="match status" value="1"/>
</dbReference>
<comment type="similarity">
    <text evidence="2 18">In the C-terminal section; belongs to the transferase hexapeptide repeat family.</text>
</comment>
<dbReference type="InterPro" id="IPR005882">
    <property type="entry name" value="Bifunctional_GlmU"/>
</dbReference>
<dbReference type="EC" id="2.7.7.23" evidence="18"/>
<feature type="domain" description="MobA-like NTP transferase" evidence="19">
    <location>
        <begin position="5"/>
        <end position="129"/>
    </location>
</feature>
<feature type="binding site" evidence="18">
    <location>
        <position position="374"/>
    </location>
    <ligand>
        <name>UDP-N-acetyl-alpha-D-glucosamine</name>
        <dbReference type="ChEBI" id="CHEBI:57705"/>
    </ligand>
</feature>
<feature type="binding site" evidence="18">
    <location>
        <position position="437"/>
    </location>
    <ligand>
        <name>acetyl-CoA</name>
        <dbReference type="ChEBI" id="CHEBI:57288"/>
    </ligand>
</feature>
<feature type="binding site" evidence="18">
    <location>
        <position position="348"/>
    </location>
    <ligand>
        <name>UDP-N-acetyl-alpha-D-glucosamine</name>
        <dbReference type="ChEBI" id="CHEBI:57705"/>
    </ligand>
</feature>
<dbReference type="InterPro" id="IPR038009">
    <property type="entry name" value="GlmU_C_LbH"/>
</dbReference>
<keyword evidence="5 18" id="KW-0808">Transferase</keyword>
<evidence type="ECO:0000256" key="10">
    <source>
        <dbReference type="ARBA" id="ARBA00022960"/>
    </source>
</evidence>
<evidence type="ECO:0000259" key="19">
    <source>
        <dbReference type="Pfam" id="PF12804"/>
    </source>
</evidence>
<evidence type="ECO:0000256" key="13">
    <source>
        <dbReference type="ARBA" id="ARBA00023315"/>
    </source>
</evidence>
<feature type="region of interest" description="N-acetyltransferase" evidence="18">
    <location>
        <begin position="248"/>
        <end position="452"/>
    </location>
</feature>
<evidence type="ECO:0000256" key="16">
    <source>
        <dbReference type="ARBA" id="ARBA00048493"/>
    </source>
</evidence>
<comment type="subcellular location">
    <subcellularLocation>
        <location evidence="1 18">Cytoplasm</location>
    </subcellularLocation>
</comment>
<feature type="binding site" evidence="18">
    <location>
        <begin position="100"/>
        <end position="102"/>
    </location>
    <ligand>
        <name>UDP-N-acetyl-alpha-D-glucosamine</name>
        <dbReference type="ChEBI" id="CHEBI:57705"/>
    </ligand>
</feature>
<dbReference type="InterPro" id="IPR029044">
    <property type="entry name" value="Nucleotide-diphossugar_trans"/>
</dbReference>
<comment type="similarity">
    <text evidence="3 18">In the N-terminal section; belongs to the N-acetylglucosamine-1-phosphate uridyltransferase family.</text>
</comment>
<organism evidence="21 22">
    <name type="scientific">Salinivibrio costicola</name>
    <name type="common">Vibrio costicola</name>
    <dbReference type="NCBI Taxonomy" id="51367"/>
    <lineage>
        <taxon>Bacteria</taxon>
        <taxon>Pseudomonadati</taxon>
        <taxon>Pseudomonadota</taxon>
        <taxon>Gammaproteobacteria</taxon>
        <taxon>Vibrionales</taxon>
        <taxon>Vibrionaceae</taxon>
        <taxon>Salinivibrio</taxon>
    </lineage>
</organism>
<evidence type="ECO:0000256" key="6">
    <source>
        <dbReference type="ARBA" id="ARBA00022695"/>
    </source>
</evidence>
<dbReference type="Gene3D" id="3.90.550.10">
    <property type="entry name" value="Spore Coat Polysaccharide Biosynthesis Protein SpsA, Chain A"/>
    <property type="match status" value="1"/>
</dbReference>
<name>A0ABX6K6T6_SALCS</name>
<feature type="binding site" evidence="18">
    <location>
        <position position="166"/>
    </location>
    <ligand>
        <name>UDP-N-acetyl-alpha-D-glucosamine</name>
        <dbReference type="ChEBI" id="CHEBI:57705"/>
    </ligand>
</feature>
<feature type="binding site" evidence="18">
    <location>
        <position position="102"/>
    </location>
    <ligand>
        <name>Mg(2+)</name>
        <dbReference type="ChEBI" id="CHEBI:18420"/>
    </ligand>
</feature>
<feature type="binding site" evidence="18">
    <location>
        <position position="402"/>
    </location>
    <ligand>
        <name>acetyl-CoA</name>
        <dbReference type="ChEBI" id="CHEBI:57288"/>
    </ligand>
</feature>
<feature type="binding site" evidence="18">
    <location>
        <position position="22"/>
    </location>
    <ligand>
        <name>UDP-N-acetyl-alpha-D-glucosamine</name>
        <dbReference type="ChEBI" id="CHEBI:57705"/>
    </ligand>
</feature>
<dbReference type="PANTHER" id="PTHR43584:SF3">
    <property type="entry name" value="BIFUNCTIONAL PROTEIN GLMU"/>
    <property type="match status" value="1"/>
</dbReference>
<dbReference type="SUPFAM" id="SSF51161">
    <property type="entry name" value="Trimeric LpxA-like enzymes"/>
    <property type="match status" value="1"/>
</dbReference>
<comment type="cofactor">
    <cofactor evidence="18">
        <name>Mg(2+)</name>
        <dbReference type="ChEBI" id="CHEBI:18420"/>
    </cofactor>
    <text evidence="18">Binds 1 Mg(2+) ion per subunit.</text>
</comment>
<dbReference type="PROSITE" id="PS00101">
    <property type="entry name" value="HEXAPEP_TRANSFERASES"/>
    <property type="match status" value="1"/>
</dbReference>
<feature type="binding site" evidence="18">
    <location>
        <position position="420"/>
    </location>
    <ligand>
        <name>acetyl-CoA</name>
        <dbReference type="ChEBI" id="CHEBI:57288"/>
    </ligand>
</feature>
<feature type="binding site" evidence="18">
    <location>
        <position position="377"/>
    </location>
    <ligand>
        <name>acetyl-CoA</name>
        <dbReference type="ChEBI" id="CHEBI:57288"/>
    </ligand>
</feature>
<dbReference type="CDD" id="cd03353">
    <property type="entry name" value="LbH_GlmU_C"/>
    <property type="match status" value="1"/>
</dbReference>
<evidence type="ECO:0000256" key="9">
    <source>
        <dbReference type="ARBA" id="ARBA00022842"/>
    </source>
</evidence>
<dbReference type="Proteomes" id="UP000501408">
    <property type="component" value="Chromosome 1"/>
</dbReference>
<dbReference type="PANTHER" id="PTHR43584">
    <property type="entry name" value="NUCLEOTIDYL TRANSFERASE"/>
    <property type="match status" value="1"/>
</dbReference>
<feature type="binding site" evidence="18">
    <location>
        <begin position="383"/>
        <end position="384"/>
    </location>
    <ligand>
        <name>acetyl-CoA</name>
        <dbReference type="ChEBI" id="CHEBI:57288"/>
    </ligand>
</feature>
<dbReference type="NCBIfam" id="NF006986">
    <property type="entry name" value="PRK09451.1"/>
    <property type="match status" value="1"/>
</dbReference>
<feature type="binding site" evidence="18">
    <location>
        <position position="330"/>
    </location>
    <ligand>
        <name>UDP-N-acetyl-alpha-D-glucosamine</name>
        <dbReference type="ChEBI" id="CHEBI:57705"/>
    </ligand>
</feature>
<comment type="catalytic activity">
    <reaction evidence="15 18">
        <text>alpha-D-glucosamine 1-phosphate + acetyl-CoA = N-acetyl-alpha-D-glucosamine 1-phosphate + CoA + H(+)</text>
        <dbReference type="Rhea" id="RHEA:13725"/>
        <dbReference type="ChEBI" id="CHEBI:15378"/>
        <dbReference type="ChEBI" id="CHEBI:57287"/>
        <dbReference type="ChEBI" id="CHEBI:57288"/>
        <dbReference type="ChEBI" id="CHEBI:57776"/>
        <dbReference type="ChEBI" id="CHEBI:58516"/>
        <dbReference type="EC" id="2.3.1.157"/>
    </reaction>
</comment>
<sequence>MQYSAVILAAGKGTRMYSNTPKVLHTLAGKPMVKHVIDTCQGLGAASIHLVYGHGGDTMKQVLADSDVNWCLQAEQLGTGHAVQQAAPHFRDDEQVLVLYGDVPLISEQTLTRLLEGQPEGGIGLLTVHQNDPTGYGRIVRENGEVVAIVEQKDATDSQLAITEINTGVLVATGRDLRHWLSQLDNNNAQGEFYLTDVIALAHQQGRTIQAVHPVNAIEVEGVNNRLQLSRLEREYQKMQAEQLLLSGVMLIDPTRFDLRGQLQCGLDVTIDANVIIEGNVTLGDNVTIGAGSVLIDCEIDDNTLVRPYSVIEGASVGEECTVGPFTRLRPGAELARDAHVGNFVEMKKSRLGEGSKANHLTYLGDTEVGRGVNIGAGVITCNYDGANKHKTVIKDNAFIGSDSQLVAPVVIGEGVTVGAGSTISKDVSDGQLIITRAKPRTIEAWQRPKKQ</sequence>
<dbReference type="HAMAP" id="MF_01631">
    <property type="entry name" value="GlmU"/>
    <property type="match status" value="1"/>
</dbReference>
<evidence type="ECO:0000256" key="4">
    <source>
        <dbReference type="ARBA" id="ARBA00022490"/>
    </source>
</evidence>
<comment type="catalytic activity">
    <reaction evidence="16 18">
        <text>N-acetyl-alpha-D-glucosamine 1-phosphate + UTP + H(+) = UDP-N-acetyl-alpha-D-glucosamine + diphosphate</text>
        <dbReference type="Rhea" id="RHEA:13509"/>
        <dbReference type="ChEBI" id="CHEBI:15378"/>
        <dbReference type="ChEBI" id="CHEBI:33019"/>
        <dbReference type="ChEBI" id="CHEBI:46398"/>
        <dbReference type="ChEBI" id="CHEBI:57705"/>
        <dbReference type="ChEBI" id="CHEBI:57776"/>
        <dbReference type="EC" id="2.7.7.23"/>
    </reaction>
</comment>
<dbReference type="InterPro" id="IPR011004">
    <property type="entry name" value="Trimer_LpxA-like_sf"/>
</dbReference>
<proteinExistence type="inferred from homology"/>
<feature type="active site" description="Proton acceptor" evidence="18">
    <location>
        <position position="360"/>
    </location>
</feature>
<feature type="binding site" evidence="18">
    <location>
        <position position="224"/>
    </location>
    <ligand>
        <name>Mg(2+)</name>
        <dbReference type="ChEBI" id="CHEBI:18420"/>
    </ligand>
</feature>
<dbReference type="InterPro" id="IPR018357">
    <property type="entry name" value="Hexapep_transf_CS"/>
</dbReference>
<feature type="binding site" evidence="18">
    <location>
        <position position="137"/>
    </location>
    <ligand>
        <name>UDP-N-acetyl-alpha-D-glucosamine</name>
        <dbReference type="ChEBI" id="CHEBI:57705"/>
    </ligand>
</feature>
<keyword evidence="11 18" id="KW-0573">Peptidoglycan synthesis</keyword>
<evidence type="ECO:0000313" key="22">
    <source>
        <dbReference type="Proteomes" id="UP000501408"/>
    </source>
</evidence>
<evidence type="ECO:0000313" key="21">
    <source>
        <dbReference type="EMBL" id="QIR07244.1"/>
    </source>
</evidence>
<dbReference type="CDD" id="cd02540">
    <property type="entry name" value="GT2_GlmU_N_bac"/>
    <property type="match status" value="1"/>
</dbReference>
<dbReference type="Pfam" id="PF12804">
    <property type="entry name" value="NTP_transf_3"/>
    <property type="match status" value="1"/>
</dbReference>
<accession>A0ABX6K6T6</accession>
<evidence type="ECO:0000256" key="15">
    <source>
        <dbReference type="ARBA" id="ARBA00048247"/>
    </source>
</evidence>
<keyword evidence="22" id="KW-1185">Reference proteome</keyword>
<dbReference type="Gene3D" id="2.160.10.10">
    <property type="entry name" value="Hexapeptide repeat proteins"/>
    <property type="match status" value="1"/>
</dbReference>
<comment type="pathway">
    <text evidence="18">Bacterial outer membrane biogenesis; LPS lipid A biosynthesis.</text>
</comment>
<comment type="pathway">
    <text evidence="18">Nucleotide-sugar biosynthesis; UDP-N-acetyl-alpha-D-glucosamine biosynthesis; N-acetyl-alpha-D-glucosamine 1-phosphate from alpha-D-glucosamine 6-phosphate (route II): step 2/2.</text>
</comment>
<dbReference type="InterPro" id="IPR025877">
    <property type="entry name" value="MobA-like_NTP_Trfase"/>
</dbReference>
<feature type="binding site" evidence="18">
    <location>
        <begin position="78"/>
        <end position="79"/>
    </location>
    <ligand>
        <name>UDP-N-acetyl-alpha-D-glucosamine</name>
        <dbReference type="ChEBI" id="CHEBI:57705"/>
    </ligand>
</feature>
<dbReference type="InterPro" id="IPR050065">
    <property type="entry name" value="GlmU-like"/>
</dbReference>
<dbReference type="InterPro" id="IPR001451">
    <property type="entry name" value="Hexapep"/>
</dbReference>
<keyword evidence="8 18" id="KW-0677">Repeat</keyword>
<evidence type="ECO:0000256" key="18">
    <source>
        <dbReference type="HAMAP-Rule" id="MF_01631"/>
    </source>
</evidence>
<keyword evidence="14 18" id="KW-0961">Cell wall biogenesis/degradation</keyword>
<evidence type="ECO:0000256" key="2">
    <source>
        <dbReference type="ARBA" id="ARBA00007707"/>
    </source>
</evidence>
<feature type="binding site" evidence="18">
    <location>
        <begin position="8"/>
        <end position="11"/>
    </location>
    <ligand>
        <name>UDP-N-acetyl-alpha-D-glucosamine</name>
        <dbReference type="ChEBI" id="CHEBI:57705"/>
    </ligand>
</feature>
<evidence type="ECO:0000256" key="11">
    <source>
        <dbReference type="ARBA" id="ARBA00022984"/>
    </source>
</evidence>
<feature type="binding site" evidence="18">
    <location>
        <position position="73"/>
    </location>
    <ligand>
        <name>UDP-N-acetyl-alpha-D-glucosamine</name>
        <dbReference type="ChEBI" id="CHEBI:57705"/>
    </ligand>
</feature>
<comment type="subunit">
    <text evidence="18">Homotrimer.</text>
</comment>
<comment type="pathway">
    <text evidence="18">Nucleotide-sugar biosynthesis; UDP-N-acetyl-alpha-D-glucosamine biosynthesis; UDP-N-acetyl-alpha-D-glucosamine from N-acetyl-alpha-D-glucosamine 1-phosphate: step 1/1.</text>
</comment>
<feature type="binding site" evidence="18">
    <location>
        <position position="224"/>
    </location>
    <ligand>
        <name>UDP-N-acetyl-alpha-D-glucosamine</name>
        <dbReference type="ChEBI" id="CHEBI:57705"/>
    </ligand>
</feature>
<keyword evidence="12 18" id="KW-0511">Multifunctional enzyme</keyword>
<keyword evidence="6 18" id="KW-0548">Nucleotidyltransferase</keyword>
<dbReference type="EMBL" id="CP050266">
    <property type="protein sequence ID" value="QIR07244.1"/>
    <property type="molecule type" value="Genomic_DNA"/>
</dbReference>
<reference evidence="21 22" key="1">
    <citation type="submission" date="2020-03" db="EMBL/GenBank/DDBJ databases">
        <title>Genome mining reveals the biosynthetic pathways of PHA and ectoines of the halophilic strain Salinivibrio costicola M318 isolated from fermented shrimp paste.</title>
        <authorList>
            <person name="Doan T.V."/>
            <person name="Tran L.T."/>
            <person name="Trieu T.A."/>
            <person name="Nguyen Q.V."/>
            <person name="Quach T.N."/>
            <person name="Phi T.Q."/>
            <person name="Kumar S."/>
        </authorList>
    </citation>
    <scope>NUCLEOTIDE SEQUENCE [LARGE SCALE GENOMIC DNA]</scope>
    <source>
        <strain evidence="21 22">M318</strain>
    </source>
</reference>
<evidence type="ECO:0000256" key="3">
    <source>
        <dbReference type="ARBA" id="ARBA00007947"/>
    </source>
</evidence>
<evidence type="ECO:0000256" key="12">
    <source>
        <dbReference type="ARBA" id="ARBA00023268"/>
    </source>
</evidence>
<protein>
    <recommendedName>
        <fullName evidence="18">Bifunctional protein GlmU</fullName>
    </recommendedName>
    <domain>
        <recommendedName>
            <fullName evidence="18">UDP-N-acetylglucosamine pyrophosphorylase</fullName>
            <ecNumber evidence="18">2.7.7.23</ecNumber>
        </recommendedName>
        <alternativeName>
            <fullName evidence="18">N-acetylglucosamine-1-phosphate uridyltransferase</fullName>
        </alternativeName>
    </domain>
    <domain>
        <recommendedName>
            <fullName evidence="18">Glucosamine-1-phosphate N-acetyltransferase</fullName>
            <ecNumber evidence="18">2.3.1.157</ecNumber>
        </recommendedName>
    </domain>
</protein>
<evidence type="ECO:0000256" key="1">
    <source>
        <dbReference type="ARBA" id="ARBA00004496"/>
    </source>
</evidence>
<keyword evidence="10 18" id="KW-0133">Cell shape</keyword>
<feature type="region of interest" description="Pyrophosphorylase" evidence="18">
    <location>
        <begin position="1"/>
        <end position="226"/>
    </location>
</feature>
<evidence type="ECO:0000256" key="8">
    <source>
        <dbReference type="ARBA" id="ARBA00022737"/>
    </source>
</evidence>
<dbReference type="EC" id="2.3.1.157" evidence="18"/>
<keyword evidence="9 18" id="KW-0460">Magnesium</keyword>
<evidence type="ECO:0000259" key="20">
    <source>
        <dbReference type="Pfam" id="PF25087"/>
    </source>
</evidence>
<dbReference type="RefSeq" id="WP_077765839.1">
    <property type="nucleotide sequence ID" value="NZ_CP050266.1"/>
</dbReference>
<keyword evidence="4 18" id="KW-0963">Cytoplasm</keyword>
<comment type="function">
    <text evidence="17 18">Catalyzes the last two sequential reactions in the de novo biosynthetic pathway for UDP-N-acetylglucosamine (UDP-GlcNAc). The C-terminal domain catalyzes the transfer of acetyl group from acetyl coenzyme A to glucosamine-1-phosphate (GlcN-1-P) to produce N-acetylglucosamine-1-phosphate (GlcNAc-1-P), which is converted into UDP-GlcNAc by the transfer of uridine 5-monophosphate (from uridine 5-triphosphate), a reaction catalyzed by the N-terminal domain.</text>
</comment>
<dbReference type="Pfam" id="PF25087">
    <property type="entry name" value="GMPPB_C"/>
    <property type="match status" value="1"/>
</dbReference>
<keyword evidence="7 18" id="KW-0479">Metal-binding</keyword>
<feature type="domain" description="Mannose-1-phosphate guanyltransferase C-terminal" evidence="20">
    <location>
        <begin position="268"/>
        <end position="347"/>
    </location>
</feature>
<evidence type="ECO:0000256" key="17">
    <source>
        <dbReference type="ARBA" id="ARBA00049628"/>
    </source>
</evidence>
<dbReference type="Pfam" id="PF00132">
    <property type="entry name" value="Hexapep"/>
    <property type="match status" value="1"/>
</dbReference>
<evidence type="ECO:0000256" key="5">
    <source>
        <dbReference type="ARBA" id="ARBA00022679"/>
    </source>
</evidence>
<gene>
    <name evidence="18 21" type="primary">glmU</name>
    <name evidence="21" type="ORF">HBA18_13365</name>
</gene>
<feature type="binding site" evidence="18">
    <location>
        <position position="363"/>
    </location>
    <ligand>
        <name>UDP-N-acetyl-alpha-D-glucosamine</name>
        <dbReference type="ChEBI" id="CHEBI:57705"/>
    </ligand>
</feature>
<evidence type="ECO:0000256" key="14">
    <source>
        <dbReference type="ARBA" id="ARBA00023316"/>
    </source>
</evidence>
<keyword evidence="13 18" id="KW-0012">Acyltransferase</keyword>
<feature type="region of interest" description="Linker" evidence="18">
    <location>
        <begin position="227"/>
        <end position="247"/>
    </location>
</feature>